<dbReference type="EMBL" id="MTKO01000066">
    <property type="protein sequence ID" value="RWX46316.1"/>
    <property type="molecule type" value="Genomic_DNA"/>
</dbReference>
<gene>
    <name evidence="1" type="ORF">H206_01394</name>
</gene>
<sequence>MGDRRFGQMFLAALSSGTVVALLQLLKSYIEWTPKIKITIEYPDGRKMSIEGEDLKAGQLEQTTEAMKQLCEQTSDRVNG</sequence>
<proteinExistence type="predicted"/>
<evidence type="ECO:0000313" key="1">
    <source>
        <dbReference type="EMBL" id="RWX46316.1"/>
    </source>
</evidence>
<keyword evidence="2" id="KW-1185">Reference proteome</keyword>
<protein>
    <submittedName>
        <fullName evidence="1">Uncharacterized protein</fullName>
    </submittedName>
</protein>
<reference evidence="1 2" key="1">
    <citation type="submission" date="2017-01" db="EMBL/GenBank/DDBJ databases">
        <title>The cable genome- insights into the physiology and evolution of filamentous bacteria capable of sulfide oxidation via long distance electron transfer.</title>
        <authorList>
            <person name="Schreiber L."/>
            <person name="Bjerg J.T."/>
            <person name="Boggild A."/>
            <person name="Van De Vossenberg J."/>
            <person name="Meysman F."/>
            <person name="Nielsen L.P."/>
            <person name="Schramm A."/>
            <person name="Kjeldsen K.U."/>
        </authorList>
    </citation>
    <scope>NUCLEOTIDE SEQUENCE [LARGE SCALE GENOMIC DNA]</scope>
    <source>
        <strain evidence="1">MCF</strain>
    </source>
</reference>
<evidence type="ECO:0000313" key="2">
    <source>
        <dbReference type="Proteomes" id="UP000287853"/>
    </source>
</evidence>
<organism evidence="1 2">
    <name type="scientific">Candidatus Electrothrix aarhusensis</name>
    <dbReference type="NCBI Taxonomy" id="1859131"/>
    <lineage>
        <taxon>Bacteria</taxon>
        <taxon>Pseudomonadati</taxon>
        <taxon>Thermodesulfobacteriota</taxon>
        <taxon>Desulfobulbia</taxon>
        <taxon>Desulfobulbales</taxon>
        <taxon>Desulfobulbaceae</taxon>
        <taxon>Candidatus Electrothrix</taxon>
    </lineage>
</organism>
<name>A0A3S4TAA1_9BACT</name>
<accession>A0A3S4TAA1</accession>
<dbReference type="Proteomes" id="UP000287853">
    <property type="component" value="Unassembled WGS sequence"/>
</dbReference>
<comment type="caution">
    <text evidence="1">The sequence shown here is derived from an EMBL/GenBank/DDBJ whole genome shotgun (WGS) entry which is preliminary data.</text>
</comment>
<dbReference type="AlphaFoldDB" id="A0A3S4TAA1"/>